<dbReference type="STRING" id="742823.HMPREF9465_01463"/>
<dbReference type="GO" id="GO:0043024">
    <property type="term" value="F:ribosomal small subunit binding"/>
    <property type="evidence" value="ECO:0007669"/>
    <property type="project" value="TreeGrafter"/>
</dbReference>
<name>K1JW00_9BURK</name>
<gene>
    <name evidence="2" type="primary">rbfA</name>
    <name evidence="3" type="ORF">HMPREF9465_01463</name>
</gene>
<reference evidence="3 4" key="1">
    <citation type="submission" date="2012-05" db="EMBL/GenBank/DDBJ databases">
        <title>The Genome Sequence of Sutterella wadsworthensis 2_1_59BFAA.</title>
        <authorList>
            <consortium name="The Broad Institute Genome Sequencing Platform"/>
            <person name="Earl A."/>
            <person name="Ward D."/>
            <person name="Feldgarden M."/>
            <person name="Gevers D."/>
            <person name="Daigneault M."/>
            <person name="Strauss J."/>
            <person name="Allen-Vercoe E."/>
            <person name="Walker B."/>
            <person name="Young S.K."/>
            <person name="Zeng Q."/>
            <person name="Gargeya S."/>
            <person name="Fitzgerald M."/>
            <person name="Haas B."/>
            <person name="Abouelleil A."/>
            <person name="Alvarado L."/>
            <person name="Arachchi H.M."/>
            <person name="Berlin A.M."/>
            <person name="Chapman S.B."/>
            <person name="Goldberg J."/>
            <person name="Griggs A."/>
            <person name="Gujja S."/>
            <person name="Hansen M."/>
            <person name="Howarth C."/>
            <person name="Imamovic A."/>
            <person name="Larimer J."/>
            <person name="McCowen C."/>
            <person name="Montmayeur A."/>
            <person name="Murphy C."/>
            <person name="Neiman D."/>
            <person name="Pearson M."/>
            <person name="Priest M."/>
            <person name="Roberts A."/>
            <person name="Saif S."/>
            <person name="Shea T."/>
            <person name="Sisk P."/>
            <person name="Sykes S."/>
            <person name="Wortman J."/>
            <person name="Nusbaum C."/>
            <person name="Birren B."/>
        </authorList>
    </citation>
    <scope>NUCLEOTIDE SEQUENCE [LARGE SCALE GENOMIC DNA]</scope>
    <source>
        <strain evidence="3 4">2_1_59BFAA</strain>
    </source>
</reference>
<keyword evidence="1 2" id="KW-0690">Ribosome biogenesis</keyword>
<dbReference type="Proteomes" id="UP000005835">
    <property type="component" value="Unassembled WGS sequence"/>
</dbReference>
<comment type="subunit">
    <text evidence="2">Monomer. Binds 30S ribosomal subunits, but not 50S ribosomal subunits or 70S ribosomes.</text>
</comment>
<comment type="caution">
    <text evidence="3">The sequence shown here is derived from an EMBL/GenBank/DDBJ whole genome shotgun (WGS) entry which is preliminary data.</text>
</comment>
<dbReference type="Gene3D" id="3.30.300.20">
    <property type="match status" value="1"/>
</dbReference>
<dbReference type="PANTHER" id="PTHR33515:SF1">
    <property type="entry name" value="RIBOSOME-BINDING FACTOR A, CHLOROPLASTIC-RELATED"/>
    <property type="match status" value="1"/>
</dbReference>
<dbReference type="PATRIC" id="fig|742823.3.peg.1455"/>
<dbReference type="eggNOG" id="COG0858">
    <property type="taxonomic scope" value="Bacteria"/>
</dbReference>
<dbReference type="RefSeq" id="WP_005435583.1">
    <property type="nucleotide sequence ID" value="NZ_JH815517.1"/>
</dbReference>
<dbReference type="EMBL" id="ADMG01000035">
    <property type="protein sequence ID" value="EKB30773.1"/>
    <property type="molecule type" value="Genomic_DNA"/>
</dbReference>
<dbReference type="PANTHER" id="PTHR33515">
    <property type="entry name" value="RIBOSOME-BINDING FACTOR A, CHLOROPLASTIC-RELATED"/>
    <property type="match status" value="1"/>
</dbReference>
<dbReference type="GO" id="GO:0005829">
    <property type="term" value="C:cytosol"/>
    <property type="evidence" value="ECO:0007669"/>
    <property type="project" value="TreeGrafter"/>
</dbReference>
<comment type="similarity">
    <text evidence="2">Belongs to the RbfA family.</text>
</comment>
<organism evidence="3 4">
    <name type="scientific">Sutterella wadsworthensis 2_1_59BFAA</name>
    <dbReference type="NCBI Taxonomy" id="742823"/>
    <lineage>
        <taxon>Bacteria</taxon>
        <taxon>Pseudomonadati</taxon>
        <taxon>Pseudomonadota</taxon>
        <taxon>Betaproteobacteria</taxon>
        <taxon>Burkholderiales</taxon>
        <taxon>Sutterellaceae</taxon>
        <taxon>Sutterella</taxon>
    </lineage>
</organism>
<dbReference type="NCBIfam" id="TIGR00082">
    <property type="entry name" value="rbfA"/>
    <property type="match status" value="1"/>
</dbReference>
<dbReference type="SUPFAM" id="SSF89919">
    <property type="entry name" value="Ribosome-binding factor A, RbfA"/>
    <property type="match status" value="1"/>
</dbReference>
<evidence type="ECO:0000256" key="2">
    <source>
        <dbReference type="HAMAP-Rule" id="MF_00003"/>
    </source>
</evidence>
<dbReference type="InterPro" id="IPR023799">
    <property type="entry name" value="RbfA_dom_sf"/>
</dbReference>
<keyword evidence="4" id="KW-1185">Reference proteome</keyword>
<dbReference type="AlphaFoldDB" id="K1JW00"/>
<comment type="subcellular location">
    <subcellularLocation>
        <location evidence="2">Cytoplasm</location>
    </subcellularLocation>
</comment>
<dbReference type="HOGENOM" id="CLU_089475_5_1_4"/>
<dbReference type="InterPro" id="IPR000238">
    <property type="entry name" value="RbfA"/>
</dbReference>
<keyword evidence="2" id="KW-0963">Cytoplasm</keyword>
<proteinExistence type="inferred from homology"/>
<accession>K1JW00</accession>
<dbReference type="GO" id="GO:0030490">
    <property type="term" value="P:maturation of SSU-rRNA"/>
    <property type="evidence" value="ECO:0007669"/>
    <property type="project" value="UniProtKB-UniRule"/>
</dbReference>
<dbReference type="InterPro" id="IPR015946">
    <property type="entry name" value="KH_dom-like_a/b"/>
</dbReference>
<dbReference type="HAMAP" id="MF_00003">
    <property type="entry name" value="RbfA"/>
    <property type="match status" value="1"/>
</dbReference>
<evidence type="ECO:0000313" key="3">
    <source>
        <dbReference type="EMBL" id="EKB30773.1"/>
    </source>
</evidence>
<evidence type="ECO:0000313" key="4">
    <source>
        <dbReference type="Proteomes" id="UP000005835"/>
    </source>
</evidence>
<evidence type="ECO:0000256" key="1">
    <source>
        <dbReference type="ARBA" id="ARBA00022517"/>
    </source>
</evidence>
<dbReference type="Pfam" id="PF02033">
    <property type="entry name" value="RBFA"/>
    <property type="match status" value="1"/>
</dbReference>
<protein>
    <recommendedName>
        <fullName evidence="2">Ribosome-binding factor A</fullName>
    </recommendedName>
</protein>
<sequence length="121" mass="13419">MKPKKPGRSLRVADQIARDLAVLIPKEVRDPRVGLVTVTGCEITPDYAHAKVFFTVIGSDPAVCEEGLNAAAGMLRNHLFRKLTIHTVPTLHFAHDDSVNRGFEMDALIRKAMSETRPEEN</sequence>
<dbReference type="OrthoDB" id="307788at2"/>
<comment type="function">
    <text evidence="2">One of several proteins that assist in the late maturation steps of the functional core of the 30S ribosomal subunit. Associates with free 30S ribosomal subunits (but not with 30S subunits that are part of 70S ribosomes or polysomes). Required for efficient processing of 16S rRNA. May interact with the 5'-terminal helix region of 16S rRNA.</text>
</comment>